<accession>A0A1Y2CRJ3</accession>
<dbReference type="AlphaFoldDB" id="A0A1Y2CRJ3"/>
<feature type="compositionally biased region" description="Acidic residues" evidence="1">
    <location>
        <begin position="143"/>
        <end position="159"/>
    </location>
</feature>
<feature type="region of interest" description="Disordered" evidence="1">
    <location>
        <begin position="27"/>
        <end position="65"/>
    </location>
</feature>
<proteinExistence type="predicted"/>
<feature type="region of interest" description="Disordered" evidence="1">
    <location>
        <begin position="143"/>
        <end position="162"/>
    </location>
</feature>
<evidence type="ECO:0000313" key="2">
    <source>
        <dbReference type="EMBL" id="ORY49613.1"/>
    </source>
</evidence>
<feature type="compositionally biased region" description="Low complexity" evidence="1">
    <location>
        <begin position="36"/>
        <end position="47"/>
    </location>
</feature>
<sequence length="215" mass="23701">MNRLSLTRSRLSLSQSISTHAFTRTRYPAPFTHPFSTATTPQPSTDPQPHHHQQPPSSPSHHAPLSKFIHNLRSGAYDPFGRFKATFADLLLWLLVGSLAFDLRTVRQDTDDFKRTAAIKDRKLVKEIHELRKVWDPAYDGSLWDESEEEGGENVDGDGLESGGAKKVGQVEEIVVIQPVVVVAPIPTATAVVSTEKEKAVPSNGPVDVTKVTVF</sequence>
<keyword evidence="3" id="KW-1185">Reference proteome</keyword>
<name>A0A1Y2CRJ3_9FUNG</name>
<dbReference type="Proteomes" id="UP000193642">
    <property type="component" value="Unassembled WGS sequence"/>
</dbReference>
<evidence type="ECO:0000256" key="1">
    <source>
        <dbReference type="SAM" id="MobiDB-lite"/>
    </source>
</evidence>
<dbReference type="OrthoDB" id="2159282at2759"/>
<organism evidence="2 3">
    <name type="scientific">Rhizoclosmatium globosum</name>
    <dbReference type="NCBI Taxonomy" id="329046"/>
    <lineage>
        <taxon>Eukaryota</taxon>
        <taxon>Fungi</taxon>
        <taxon>Fungi incertae sedis</taxon>
        <taxon>Chytridiomycota</taxon>
        <taxon>Chytridiomycota incertae sedis</taxon>
        <taxon>Chytridiomycetes</taxon>
        <taxon>Chytridiales</taxon>
        <taxon>Chytriomycetaceae</taxon>
        <taxon>Rhizoclosmatium</taxon>
    </lineage>
</organism>
<comment type="caution">
    <text evidence="2">The sequence shown here is derived from an EMBL/GenBank/DDBJ whole genome shotgun (WGS) entry which is preliminary data.</text>
</comment>
<gene>
    <name evidence="2" type="ORF">BCR33DRAFT_735037</name>
</gene>
<dbReference type="EMBL" id="MCGO01000009">
    <property type="protein sequence ID" value="ORY49613.1"/>
    <property type="molecule type" value="Genomic_DNA"/>
</dbReference>
<protein>
    <submittedName>
        <fullName evidence="2">Uncharacterized protein</fullName>
    </submittedName>
</protein>
<reference evidence="2 3" key="1">
    <citation type="submission" date="2016-07" db="EMBL/GenBank/DDBJ databases">
        <title>Pervasive Adenine N6-methylation of Active Genes in Fungi.</title>
        <authorList>
            <consortium name="DOE Joint Genome Institute"/>
            <person name="Mondo S.J."/>
            <person name="Dannebaum R.O."/>
            <person name="Kuo R.C."/>
            <person name="Labutti K."/>
            <person name="Haridas S."/>
            <person name="Kuo A."/>
            <person name="Salamov A."/>
            <person name="Ahrendt S.R."/>
            <person name="Lipzen A."/>
            <person name="Sullivan W."/>
            <person name="Andreopoulos W.B."/>
            <person name="Clum A."/>
            <person name="Lindquist E."/>
            <person name="Daum C."/>
            <person name="Ramamoorthy G.K."/>
            <person name="Gryganskyi A."/>
            <person name="Culley D."/>
            <person name="Magnuson J.K."/>
            <person name="James T.Y."/>
            <person name="O'Malley M.A."/>
            <person name="Stajich J.E."/>
            <person name="Spatafora J.W."/>
            <person name="Visel A."/>
            <person name="Grigoriev I.V."/>
        </authorList>
    </citation>
    <scope>NUCLEOTIDE SEQUENCE [LARGE SCALE GENOMIC DNA]</scope>
    <source>
        <strain evidence="2 3">JEL800</strain>
    </source>
</reference>
<evidence type="ECO:0000313" key="3">
    <source>
        <dbReference type="Proteomes" id="UP000193642"/>
    </source>
</evidence>